<accession>A0A0F3NQJ3</accession>
<dbReference type="EMBL" id="LAOA01000192">
    <property type="protein sequence ID" value="KJV70303.1"/>
    <property type="molecule type" value="Genomic_DNA"/>
</dbReference>
<dbReference type="AlphaFoldDB" id="A0A0F3NQJ3"/>
<reference evidence="1 2" key="1">
    <citation type="submission" date="2015-01" db="EMBL/GenBank/DDBJ databases">
        <title>Genome Sequencing of Rickettsiales.</title>
        <authorList>
            <person name="Daugherty S.C."/>
            <person name="Su Q."/>
            <person name="Abolude K."/>
            <person name="Beier-Sexton M."/>
            <person name="Carlyon J.A."/>
            <person name="Carter R."/>
            <person name="Day N.P."/>
            <person name="Dumler S.J."/>
            <person name="Dyachenko V."/>
            <person name="Godinez A."/>
            <person name="Kurtti T.J."/>
            <person name="Lichay M."/>
            <person name="Mullins K.E."/>
            <person name="Ott S."/>
            <person name="Pappas-Brown V."/>
            <person name="Paris D.H."/>
            <person name="Patel P."/>
            <person name="Richards A.L."/>
            <person name="Sadzewicz L."/>
            <person name="Sears K."/>
            <person name="Seidman D."/>
            <person name="Sengamalay N."/>
            <person name="Stenos J."/>
            <person name="Tallon L.J."/>
            <person name="Vincent G."/>
            <person name="Fraser C.M."/>
            <person name="Munderloh U."/>
            <person name="Dunning-Hotopp J.C."/>
        </authorList>
    </citation>
    <scope>NUCLEOTIDE SEQUENCE [LARGE SCALE GENOMIC DNA]</scope>
    <source>
        <strain evidence="1 2">TA716</strain>
    </source>
</reference>
<protein>
    <recommendedName>
        <fullName evidence="3">Transposase</fullName>
    </recommendedName>
</protein>
<gene>
    <name evidence="1" type="ORF">OTSTA716_2622</name>
</gene>
<evidence type="ECO:0008006" key="3">
    <source>
        <dbReference type="Google" id="ProtNLM"/>
    </source>
</evidence>
<evidence type="ECO:0000313" key="2">
    <source>
        <dbReference type="Proteomes" id="UP000033671"/>
    </source>
</evidence>
<comment type="caution">
    <text evidence="1">The sequence shown here is derived from an EMBL/GenBank/DDBJ whole genome shotgun (WGS) entry which is preliminary data.</text>
</comment>
<dbReference type="PATRIC" id="fig|1359175.3.peg.1208"/>
<name>A0A0F3NQJ3_ORITS</name>
<dbReference type="Proteomes" id="UP000033671">
    <property type="component" value="Unassembled WGS sequence"/>
</dbReference>
<organism evidence="1 2">
    <name type="scientific">Orientia tsutsugamushi str. TA716</name>
    <dbReference type="NCBI Taxonomy" id="1359175"/>
    <lineage>
        <taxon>Bacteria</taxon>
        <taxon>Pseudomonadati</taxon>
        <taxon>Pseudomonadota</taxon>
        <taxon>Alphaproteobacteria</taxon>
        <taxon>Rickettsiales</taxon>
        <taxon>Rickettsiaceae</taxon>
        <taxon>Rickettsieae</taxon>
        <taxon>Orientia</taxon>
    </lineage>
</organism>
<evidence type="ECO:0000313" key="1">
    <source>
        <dbReference type="EMBL" id="KJV70303.1"/>
    </source>
</evidence>
<feature type="non-terminal residue" evidence="1">
    <location>
        <position position="1"/>
    </location>
</feature>
<proteinExistence type="predicted"/>
<sequence length="45" mass="5345">DVNQYSDAYQYERAEWLGASKSSIQKALKRLNITYILTSYYYNCL</sequence>